<dbReference type="PANTHER" id="PTHR34676:SF17">
    <property type="entry name" value="OS06G0684500 PROTEIN"/>
    <property type="match status" value="1"/>
</dbReference>
<dbReference type="Proteomes" id="UP001454036">
    <property type="component" value="Unassembled WGS sequence"/>
</dbReference>
<evidence type="ECO:0000313" key="2">
    <source>
        <dbReference type="Proteomes" id="UP001454036"/>
    </source>
</evidence>
<dbReference type="AlphaFoldDB" id="A0AAV3P0N7"/>
<dbReference type="PANTHER" id="PTHR34676">
    <property type="entry name" value="DUF4219 DOMAIN-CONTAINING PROTEIN-RELATED"/>
    <property type="match status" value="1"/>
</dbReference>
<evidence type="ECO:0000313" key="1">
    <source>
        <dbReference type="EMBL" id="GAA0144901.1"/>
    </source>
</evidence>
<comment type="caution">
    <text evidence="1">The sequence shown here is derived from an EMBL/GenBank/DDBJ whole genome shotgun (WGS) entry which is preliminary data.</text>
</comment>
<protein>
    <submittedName>
        <fullName evidence="1">Uncharacterized protein</fullName>
    </submittedName>
</protein>
<dbReference type="Pfam" id="PF14223">
    <property type="entry name" value="Retrotran_gag_2"/>
    <property type="match status" value="1"/>
</dbReference>
<proteinExistence type="predicted"/>
<organism evidence="1 2">
    <name type="scientific">Lithospermum erythrorhizon</name>
    <name type="common">Purple gromwell</name>
    <name type="synonym">Lithospermum officinale var. erythrorhizon</name>
    <dbReference type="NCBI Taxonomy" id="34254"/>
    <lineage>
        <taxon>Eukaryota</taxon>
        <taxon>Viridiplantae</taxon>
        <taxon>Streptophyta</taxon>
        <taxon>Embryophyta</taxon>
        <taxon>Tracheophyta</taxon>
        <taxon>Spermatophyta</taxon>
        <taxon>Magnoliopsida</taxon>
        <taxon>eudicotyledons</taxon>
        <taxon>Gunneridae</taxon>
        <taxon>Pentapetalae</taxon>
        <taxon>asterids</taxon>
        <taxon>lamiids</taxon>
        <taxon>Boraginales</taxon>
        <taxon>Boraginaceae</taxon>
        <taxon>Boraginoideae</taxon>
        <taxon>Lithospermeae</taxon>
        <taxon>Lithospermum</taxon>
    </lineage>
</organism>
<accession>A0AAV3P0N7</accession>
<reference evidence="1 2" key="1">
    <citation type="submission" date="2024-01" db="EMBL/GenBank/DDBJ databases">
        <title>The complete chloroplast genome sequence of Lithospermum erythrorhizon: insights into the phylogenetic relationship among Boraginaceae species and the maternal lineages of purple gromwells.</title>
        <authorList>
            <person name="Okada T."/>
            <person name="Watanabe K."/>
        </authorList>
    </citation>
    <scope>NUCLEOTIDE SEQUENCE [LARGE SCALE GENOMIC DNA]</scope>
</reference>
<name>A0AAV3P0N7_LITER</name>
<gene>
    <name evidence="1" type="ORF">LIER_05222</name>
</gene>
<dbReference type="EMBL" id="BAABME010000712">
    <property type="protein sequence ID" value="GAA0144901.1"/>
    <property type="molecule type" value="Genomic_DNA"/>
</dbReference>
<sequence length="106" mass="12071">MAHVGTSKFKNTKIRLLTQEYEAIEMREGESIKDMQNRLNLIVNNLKGIGNVISMGELNSKILEFVTEEFNNKVCVIEEANNVSEIPTNELMGNLMVEELVVERNE</sequence>
<keyword evidence="2" id="KW-1185">Reference proteome</keyword>